<name>A0ABT2ADN7_9BURK</name>
<gene>
    <name evidence="2" type="ORF">NX782_23855</name>
</gene>
<protein>
    <submittedName>
        <fullName evidence="2">Helix-turn-helix domain-containing protein</fullName>
    </submittedName>
</protein>
<dbReference type="Proteomes" id="UP001205560">
    <property type="component" value="Unassembled WGS sequence"/>
</dbReference>
<proteinExistence type="predicted"/>
<reference evidence="2 3" key="1">
    <citation type="submission" date="2022-08" db="EMBL/GenBank/DDBJ databases">
        <title>Reclassification of Massilia species as members of the genera Telluria, Duganella, Pseudoduganella, Mokoshia gen. nov. and Zemynaea gen. nov. using orthogonal and non-orthogonal genome-based approaches.</title>
        <authorList>
            <person name="Bowman J.P."/>
        </authorList>
    </citation>
    <scope>NUCLEOTIDE SEQUENCE [LARGE SCALE GENOMIC DNA]</scope>
    <source>
        <strain evidence="2 3">LMG 28164</strain>
    </source>
</reference>
<keyword evidence="3" id="KW-1185">Reference proteome</keyword>
<organism evidence="2 3">
    <name type="scientific">Massilia norwichensis</name>
    <dbReference type="NCBI Taxonomy" id="1442366"/>
    <lineage>
        <taxon>Bacteria</taxon>
        <taxon>Pseudomonadati</taxon>
        <taxon>Pseudomonadota</taxon>
        <taxon>Betaproteobacteria</taxon>
        <taxon>Burkholderiales</taxon>
        <taxon>Oxalobacteraceae</taxon>
        <taxon>Telluria group</taxon>
        <taxon>Massilia</taxon>
    </lineage>
</organism>
<evidence type="ECO:0000313" key="3">
    <source>
        <dbReference type="Proteomes" id="UP001205560"/>
    </source>
</evidence>
<dbReference type="RefSeq" id="WP_258847995.1">
    <property type="nucleotide sequence ID" value="NZ_JANUGX010000039.1"/>
</dbReference>
<dbReference type="SMART" id="SM00530">
    <property type="entry name" value="HTH_XRE"/>
    <property type="match status" value="1"/>
</dbReference>
<dbReference type="Gene3D" id="1.10.260.40">
    <property type="entry name" value="lambda repressor-like DNA-binding domains"/>
    <property type="match status" value="1"/>
</dbReference>
<accession>A0ABT2ADN7</accession>
<dbReference type="InterPro" id="IPR010982">
    <property type="entry name" value="Lambda_DNA-bd_dom_sf"/>
</dbReference>
<evidence type="ECO:0000259" key="1">
    <source>
        <dbReference type="PROSITE" id="PS50943"/>
    </source>
</evidence>
<dbReference type="CDD" id="cd00093">
    <property type="entry name" value="HTH_XRE"/>
    <property type="match status" value="1"/>
</dbReference>
<sequence length="153" mass="17332">MRKKMLRKNEIVAAQVSERKALWAAVRRAEPIQQVRRLMRSKQILNKELAERMGVSEAAVSRLLRGDQNIQIDTLFMLADALEEPLVISVGNKEESVSYSYDGVIESHTFFEEAEGDERGGSNVIRLDMFKRRPVSEVVPRYFSSEKFAAAGG</sequence>
<dbReference type="PROSITE" id="PS50943">
    <property type="entry name" value="HTH_CROC1"/>
    <property type="match status" value="1"/>
</dbReference>
<dbReference type="Pfam" id="PF01381">
    <property type="entry name" value="HTH_3"/>
    <property type="match status" value="1"/>
</dbReference>
<comment type="caution">
    <text evidence="2">The sequence shown here is derived from an EMBL/GenBank/DDBJ whole genome shotgun (WGS) entry which is preliminary data.</text>
</comment>
<feature type="domain" description="HTH cro/C1-type" evidence="1">
    <location>
        <begin position="47"/>
        <end position="89"/>
    </location>
</feature>
<evidence type="ECO:0000313" key="2">
    <source>
        <dbReference type="EMBL" id="MCS0592225.1"/>
    </source>
</evidence>
<dbReference type="SUPFAM" id="SSF47413">
    <property type="entry name" value="lambda repressor-like DNA-binding domains"/>
    <property type="match status" value="1"/>
</dbReference>
<dbReference type="EMBL" id="JANUGX010000039">
    <property type="protein sequence ID" value="MCS0592225.1"/>
    <property type="molecule type" value="Genomic_DNA"/>
</dbReference>
<dbReference type="InterPro" id="IPR001387">
    <property type="entry name" value="Cro/C1-type_HTH"/>
</dbReference>